<dbReference type="Proteomes" id="UP000735874">
    <property type="component" value="Unassembled WGS sequence"/>
</dbReference>
<protein>
    <recommendedName>
        <fullName evidence="8">BZIP domain-containing protein</fullName>
    </recommendedName>
</protein>
<dbReference type="AlphaFoldDB" id="A0A329S904"/>
<dbReference type="EMBL" id="RCML01002807">
    <property type="protein sequence ID" value="KAG2956972.1"/>
    <property type="molecule type" value="Genomic_DNA"/>
</dbReference>
<dbReference type="EMBL" id="RCMK01002790">
    <property type="protein sequence ID" value="KAG2878473.1"/>
    <property type="molecule type" value="Genomic_DNA"/>
</dbReference>
<evidence type="ECO:0000256" key="1">
    <source>
        <dbReference type="SAM" id="Coils"/>
    </source>
</evidence>
<dbReference type="Proteomes" id="UP000251314">
    <property type="component" value="Unassembled WGS sequence"/>
</dbReference>
<dbReference type="EMBL" id="MJFZ01000251">
    <property type="protein sequence ID" value="RAW33089.1"/>
    <property type="molecule type" value="Genomic_DNA"/>
</dbReference>
<dbReference type="Proteomes" id="UP000760860">
    <property type="component" value="Unassembled WGS sequence"/>
</dbReference>
<dbReference type="OrthoDB" id="142974at2759"/>
<evidence type="ECO:0000313" key="2">
    <source>
        <dbReference type="EMBL" id="KAG2854314.1"/>
    </source>
</evidence>
<dbReference type="Proteomes" id="UP000697107">
    <property type="component" value="Unassembled WGS sequence"/>
</dbReference>
<reference evidence="6 7" key="1">
    <citation type="submission" date="2018-01" db="EMBL/GenBank/DDBJ databases">
        <title>Draft genome of the strawberry crown rot pathogen Phytophthora cactorum.</title>
        <authorList>
            <person name="Armitage A.D."/>
            <person name="Lysoe E."/>
            <person name="Nellist C.F."/>
            <person name="Harrison R.J."/>
            <person name="Brurberg M.B."/>
        </authorList>
    </citation>
    <scope>NUCLEOTIDE SEQUENCE [LARGE SCALE GENOMIC DNA]</scope>
    <source>
        <strain evidence="6 7">10300</strain>
    </source>
</reference>
<keyword evidence="1" id="KW-0175">Coiled coil</keyword>
<gene>
    <name evidence="6" type="ORF">PC110_g10570</name>
    <name evidence="2" type="ORF">PC113_g13413</name>
    <name evidence="3" type="ORF">PC117_g26920</name>
    <name evidence="4" type="ORF">PC118_g24231</name>
    <name evidence="5" type="ORF">PC129_g10223</name>
</gene>
<evidence type="ECO:0000313" key="4">
    <source>
        <dbReference type="EMBL" id="KAG2956972.1"/>
    </source>
</evidence>
<dbReference type="EMBL" id="RCMV01000333">
    <property type="protein sequence ID" value="KAG3218967.1"/>
    <property type="molecule type" value="Genomic_DNA"/>
</dbReference>
<evidence type="ECO:0000313" key="5">
    <source>
        <dbReference type="EMBL" id="KAG3218967.1"/>
    </source>
</evidence>
<evidence type="ECO:0000313" key="3">
    <source>
        <dbReference type="EMBL" id="KAG2878473.1"/>
    </source>
</evidence>
<reference evidence="5" key="2">
    <citation type="submission" date="2018-05" db="EMBL/GenBank/DDBJ databases">
        <title>Effector identification in a new, highly contiguous assembly of the strawberry crown rot pathogen Phytophthora cactorum.</title>
        <authorList>
            <person name="Armitage A.D."/>
            <person name="Nellist C.F."/>
            <person name="Bates H."/>
            <person name="Vickerstaff R.J."/>
            <person name="Harrison R.J."/>
        </authorList>
    </citation>
    <scope>NUCLEOTIDE SEQUENCE</scope>
    <source>
        <strain evidence="2">15-7</strain>
        <strain evidence="3">4040</strain>
        <strain evidence="4">P415</strain>
        <strain evidence="5">P421</strain>
    </source>
</reference>
<name>A0A329S904_9STRA</name>
<comment type="caution">
    <text evidence="6">The sequence shown here is derived from an EMBL/GenBank/DDBJ whole genome shotgun (WGS) entry which is preliminary data.</text>
</comment>
<keyword evidence="7" id="KW-1185">Reference proteome</keyword>
<sequence length="189" mass="21778">MAIPMLSTDMDGFLDLYEMTISSPVFKNASLVDSWQDVDGSLLSWPSLPPPVVQDTDYVTKSNERCTPLLGSKKRRRQEAERNRQRRYRQRLRVERETLENEVDSLSRELEQLKKGIADKQAWASEAIPPIESCWLTATTSEKEKLLHSERERQRLEAAVNMQAAYIEHLRKLVPDDSLDTEVGQVFIS</sequence>
<evidence type="ECO:0000313" key="7">
    <source>
        <dbReference type="Proteomes" id="UP000251314"/>
    </source>
</evidence>
<evidence type="ECO:0008006" key="8">
    <source>
        <dbReference type="Google" id="ProtNLM"/>
    </source>
</evidence>
<dbReference type="VEuPathDB" id="FungiDB:PC110_g10570"/>
<accession>A0A329S904</accession>
<organism evidence="6 7">
    <name type="scientific">Phytophthora cactorum</name>
    <dbReference type="NCBI Taxonomy" id="29920"/>
    <lineage>
        <taxon>Eukaryota</taxon>
        <taxon>Sar</taxon>
        <taxon>Stramenopiles</taxon>
        <taxon>Oomycota</taxon>
        <taxon>Peronosporomycetes</taxon>
        <taxon>Peronosporales</taxon>
        <taxon>Peronosporaceae</taxon>
        <taxon>Phytophthora</taxon>
    </lineage>
</organism>
<evidence type="ECO:0000313" key="6">
    <source>
        <dbReference type="EMBL" id="RAW33089.1"/>
    </source>
</evidence>
<feature type="coiled-coil region" evidence="1">
    <location>
        <begin position="82"/>
        <end position="116"/>
    </location>
</feature>
<proteinExistence type="predicted"/>
<dbReference type="EMBL" id="RCMG01000434">
    <property type="protein sequence ID" value="KAG2854314.1"/>
    <property type="molecule type" value="Genomic_DNA"/>
</dbReference>
<dbReference type="Proteomes" id="UP000736787">
    <property type="component" value="Unassembled WGS sequence"/>
</dbReference>